<name>A0AAX2J8Z4_9FUSO</name>
<accession>A0AAX2J8Z4</accession>
<reference evidence="1 2" key="1">
    <citation type="submission" date="2018-06" db="EMBL/GenBank/DDBJ databases">
        <authorList>
            <consortium name="Pathogen Informatics"/>
            <person name="Doyle S."/>
        </authorList>
    </citation>
    <scope>NUCLEOTIDE SEQUENCE [LARGE SCALE GENOMIC DNA]</scope>
    <source>
        <strain evidence="1 2">NCTC12112</strain>
    </source>
</reference>
<protein>
    <submittedName>
        <fullName evidence="1">Uncharacterized protein</fullName>
    </submittedName>
</protein>
<dbReference type="AlphaFoldDB" id="A0AAX2J8Z4"/>
<sequence length="44" mass="5101">MLKNMCNMFSFEIYSLTTKRKDGKKVIGNGNKSRMSIPMKVLFL</sequence>
<proteinExistence type="predicted"/>
<gene>
    <name evidence="1" type="ORF">NCTC12112_00286</name>
</gene>
<dbReference type="GeneID" id="80426091"/>
<evidence type="ECO:0000313" key="1">
    <source>
        <dbReference type="EMBL" id="SQI99879.1"/>
    </source>
</evidence>
<dbReference type="RefSeq" id="WP_005979093.1">
    <property type="nucleotide sequence ID" value="NZ_BAABXY010000001.1"/>
</dbReference>
<organism evidence="1 2">
    <name type="scientific">Fusobacterium ulcerans</name>
    <dbReference type="NCBI Taxonomy" id="861"/>
    <lineage>
        <taxon>Bacteria</taxon>
        <taxon>Fusobacteriati</taxon>
        <taxon>Fusobacteriota</taxon>
        <taxon>Fusobacteriia</taxon>
        <taxon>Fusobacteriales</taxon>
        <taxon>Fusobacteriaceae</taxon>
        <taxon>Fusobacterium</taxon>
    </lineage>
</organism>
<dbReference type="EMBL" id="LS483487">
    <property type="protein sequence ID" value="SQI99879.1"/>
    <property type="molecule type" value="Genomic_DNA"/>
</dbReference>
<evidence type="ECO:0000313" key="2">
    <source>
        <dbReference type="Proteomes" id="UP000249008"/>
    </source>
</evidence>
<dbReference type="Proteomes" id="UP000249008">
    <property type="component" value="Chromosome 1"/>
</dbReference>